<proteinExistence type="predicted"/>
<accession>A0A938X1J0</accession>
<evidence type="ECO:0000313" key="2">
    <source>
        <dbReference type="Proteomes" id="UP000713880"/>
    </source>
</evidence>
<comment type="caution">
    <text evidence="1">The sequence shown here is derived from an EMBL/GenBank/DDBJ whole genome shotgun (WGS) entry which is preliminary data.</text>
</comment>
<name>A0A938X1J0_9CLOT</name>
<reference evidence="1" key="2">
    <citation type="journal article" date="2021" name="Sci. Rep.">
        <title>The distribution of antibiotic resistance genes in chicken gut microbiota commensals.</title>
        <authorList>
            <person name="Juricova H."/>
            <person name="Matiasovicova J."/>
            <person name="Kubasova T."/>
            <person name="Cejkova D."/>
            <person name="Rychlik I."/>
        </authorList>
    </citation>
    <scope>NUCLEOTIDE SEQUENCE</scope>
    <source>
        <strain evidence="1">An420c</strain>
    </source>
</reference>
<dbReference type="EMBL" id="JACJLV010000007">
    <property type="protein sequence ID" value="MBM6826146.1"/>
    <property type="molecule type" value="Genomic_DNA"/>
</dbReference>
<sequence length="350" mass="37837">MLKKGLGIILGILVLILGAVCWMKLRTPEEGQKVDNYRVIFEKGSYCGGTRTGCMDLKISLENGEHRKMFASADDVTGNGYHTITDDHYLLRVCLDDQELNSTAYEISADLDTQLLRIYFTNPQAVASQDPVEIKISKGTIDQEVARIPAELTNGSSLAEFTSVSGNELARICASGIYLDLPVSASSAAPSRSIGSVRLQAGENTYILPFASQAASSPSPEESNVQSLLPAVASTNQELPDVRIYATEIPDWEAVDSLTLTSGAAGSLILVRKDQMEDLTYVSGAVQSQEADTLFVAGSDGCFYKAPVPEDLQDTSFTLGQSVDIFYQEKTPQPYGYDLRGVTAISTFIL</sequence>
<dbReference type="RefSeq" id="WP_204908212.1">
    <property type="nucleotide sequence ID" value="NZ_JACJLV010000007.1"/>
</dbReference>
<organism evidence="1 2">
    <name type="scientific">Mordavella massiliensis</name>
    <dbReference type="NCBI Taxonomy" id="1871024"/>
    <lineage>
        <taxon>Bacteria</taxon>
        <taxon>Bacillati</taxon>
        <taxon>Bacillota</taxon>
        <taxon>Clostridia</taxon>
        <taxon>Eubacteriales</taxon>
        <taxon>Clostridiaceae</taxon>
        <taxon>Mordavella</taxon>
    </lineage>
</organism>
<dbReference type="AlphaFoldDB" id="A0A938X1J0"/>
<dbReference type="Proteomes" id="UP000713880">
    <property type="component" value="Unassembled WGS sequence"/>
</dbReference>
<protein>
    <submittedName>
        <fullName evidence="1">Uncharacterized protein</fullName>
    </submittedName>
</protein>
<keyword evidence="2" id="KW-1185">Reference proteome</keyword>
<gene>
    <name evidence="1" type="ORF">H6A13_03365</name>
</gene>
<reference evidence="1" key="1">
    <citation type="submission" date="2020-08" db="EMBL/GenBank/DDBJ databases">
        <authorList>
            <person name="Cejkova D."/>
            <person name="Kubasova T."/>
            <person name="Jahodarova E."/>
            <person name="Rychlik I."/>
        </authorList>
    </citation>
    <scope>NUCLEOTIDE SEQUENCE</scope>
    <source>
        <strain evidence="1">An420c</strain>
    </source>
</reference>
<evidence type="ECO:0000313" key="1">
    <source>
        <dbReference type="EMBL" id="MBM6826146.1"/>
    </source>
</evidence>